<dbReference type="AlphaFoldDB" id="A0A6A6BYJ2"/>
<feature type="region of interest" description="Disordered" evidence="1">
    <location>
        <begin position="189"/>
        <end position="221"/>
    </location>
</feature>
<sequence>MESDARALEVTVKSLPLYVVSDGQKASAAPNVSRMIAVQENDGLASAIVMTQELVHAVTTATRAGLEAIYQTDLANQKKDVIMEFQMWAENERNELLAGSRTSDHASSDRQRLAKLDEDLELVEQQKLAIDEPARAADEEASSANLNLLGLLQDVFEGAGLVDSQNERFDTLAPDDAFLDRWKIPHLDIQPEKSGEDAIEPGGRSNSGWNSEDEFPDEEPSPAEIARRDFYAAAEDLNKAQNDFEKRHEVTQQPSYLGMHAEPKHPFESFKQLNQNQVLAEERFRRARHRCNELGVDVLYDAQSSSFAQDAEGEQRARATLANFAGPGKYPQVQKWLDGVADEVVDEGSKDQSLTPSTATSAWDGCPWVDYDDSWSAVAPGAGKSRIQRAQTARDALRAEAKEQWAKTMGVSKDDWDAHHWG</sequence>
<keyword evidence="3" id="KW-1185">Reference proteome</keyword>
<dbReference type="RefSeq" id="XP_033659521.1">
    <property type="nucleotide sequence ID" value="XM_033810101.1"/>
</dbReference>
<accession>A0A6A6BYJ2</accession>
<evidence type="ECO:0000313" key="2">
    <source>
        <dbReference type="EMBL" id="KAF2158632.1"/>
    </source>
</evidence>
<name>A0A6A6BYJ2_ZASCE</name>
<dbReference type="EMBL" id="ML993653">
    <property type="protein sequence ID" value="KAF2158632.1"/>
    <property type="molecule type" value="Genomic_DNA"/>
</dbReference>
<reference evidence="2" key="1">
    <citation type="journal article" date="2020" name="Stud. Mycol.">
        <title>101 Dothideomycetes genomes: a test case for predicting lifestyles and emergence of pathogens.</title>
        <authorList>
            <person name="Haridas S."/>
            <person name="Albert R."/>
            <person name="Binder M."/>
            <person name="Bloem J."/>
            <person name="Labutti K."/>
            <person name="Salamov A."/>
            <person name="Andreopoulos B."/>
            <person name="Baker S."/>
            <person name="Barry K."/>
            <person name="Bills G."/>
            <person name="Bluhm B."/>
            <person name="Cannon C."/>
            <person name="Castanera R."/>
            <person name="Culley D."/>
            <person name="Daum C."/>
            <person name="Ezra D."/>
            <person name="Gonzalez J."/>
            <person name="Henrissat B."/>
            <person name="Kuo A."/>
            <person name="Liang C."/>
            <person name="Lipzen A."/>
            <person name="Lutzoni F."/>
            <person name="Magnuson J."/>
            <person name="Mondo S."/>
            <person name="Nolan M."/>
            <person name="Ohm R."/>
            <person name="Pangilinan J."/>
            <person name="Park H.-J."/>
            <person name="Ramirez L."/>
            <person name="Alfaro M."/>
            <person name="Sun H."/>
            <person name="Tritt A."/>
            <person name="Yoshinaga Y."/>
            <person name="Zwiers L.-H."/>
            <person name="Turgeon B."/>
            <person name="Goodwin S."/>
            <person name="Spatafora J."/>
            <person name="Crous P."/>
            <person name="Grigoriev I."/>
        </authorList>
    </citation>
    <scope>NUCLEOTIDE SEQUENCE</scope>
    <source>
        <strain evidence="2">ATCC 36951</strain>
    </source>
</reference>
<gene>
    <name evidence="2" type="ORF">M409DRAFT_30857</name>
</gene>
<dbReference type="GeneID" id="54563373"/>
<feature type="compositionally biased region" description="Acidic residues" evidence="1">
    <location>
        <begin position="211"/>
        <end position="221"/>
    </location>
</feature>
<protein>
    <submittedName>
        <fullName evidence="2">Uncharacterized protein</fullName>
    </submittedName>
</protein>
<proteinExistence type="predicted"/>
<evidence type="ECO:0000256" key="1">
    <source>
        <dbReference type="SAM" id="MobiDB-lite"/>
    </source>
</evidence>
<organism evidence="2 3">
    <name type="scientific">Zasmidium cellare ATCC 36951</name>
    <dbReference type="NCBI Taxonomy" id="1080233"/>
    <lineage>
        <taxon>Eukaryota</taxon>
        <taxon>Fungi</taxon>
        <taxon>Dikarya</taxon>
        <taxon>Ascomycota</taxon>
        <taxon>Pezizomycotina</taxon>
        <taxon>Dothideomycetes</taxon>
        <taxon>Dothideomycetidae</taxon>
        <taxon>Mycosphaerellales</taxon>
        <taxon>Mycosphaerellaceae</taxon>
        <taxon>Zasmidium</taxon>
    </lineage>
</organism>
<dbReference type="Proteomes" id="UP000799537">
    <property type="component" value="Unassembled WGS sequence"/>
</dbReference>
<evidence type="ECO:0000313" key="3">
    <source>
        <dbReference type="Proteomes" id="UP000799537"/>
    </source>
</evidence>